<proteinExistence type="predicted"/>
<name>A0A1V3J3S7_9PAST</name>
<comment type="caution">
    <text evidence="2">The sequence shown here is derived from an EMBL/GenBank/DDBJ whole genome shotgun (WGS) entry which is preliminary data.</text>
</comment>
<dbReference type="Proteomes" id="UP000189161">
    <property type="component" value="Unassembled WGS sequence"/>
</dbReference>
<evidence type="ECO:0000259" key="1">
    <source>
        <dbReference type="Pfam" id="PF01637"/>
    </source>
</evidence>
<dbReference type="Gene3D" id="3.40.50.300">
    <property type="entry name" value="P-loop containing nucleotide triphosphate hydrolases"/>
    <property type="match status" value="1"/>
</dbReference>
<dbReference type="OrthoDB" id="8576717at2"/>
<evidence type="ECO:0000313" key="2">
    <source>
        <dbReference type="EMBL" id="OOF49480.1"/>
    </source>
</evidence>
<evidence type="ECO:0000313" key="3">
    <source>
        <dbReference type="Proteomes" id="UP000189161"/>
    </source>
</evidence>
<dbReference type="InterPro" id="IPR011579">
    <property type="entry name" value="ATPase_dom"/>
</dbReference>
<keyword evidence="3" id="KW-1185">Reference proteome</keyword>
<dbReference type="PANTHER" id="PTHR34301:SF8">
    <property type="entry name" value="ATPASE DOMAIN-CONTAINING PROTEIN"/>
    <property type="match status" value="1"/>
</dbReference>
<dbReference type="GO" id="GO:0005524">
    <property type="term" value="F:ATP binding"/>
    <property type="evidence" value="ECO:0007669"/>
    <property type="project" value="InterPro"/>
</dbReference>
<gene>
    <name evidence="2" type="ORF">BKK52_02920</name>
</gene>
<feature type="domain" description="ATPase" evidence="1">
    <location>
        <begin position="25"/>
        <end position="181"/>
    </location>
</feature>
<dbReference type="InterPro" id="IPR027417">
    <property type="entry name" value="P-loop_NTPase"/>
</dbReference>
<reference evidence="2 3" key="1">
    <citation type="submission" date="2016-10" db="EMBL/GenBank/DDBJ databases">
        <title>Rodentibacter gen. nov. and new species.</title>
        <authorList>
            <person name="Christensen H."/>
        </authorList>
    </citation>
    <scope>NUCLEOTIDE SEQUENCE [LARGE SCALE GENOMIC DNA]</scope>
    <source>
        <strain evidence="2 3">H1987082031</strain>
    </source>
</reference>
<organism evidence="2 3">
    <name type="scientific">Rodentibacter trehalosifermentans</name>
    <dbReference type="NCBI Taxonomy" id="1908263"/>
    <lineage>
        <taxon>Bacteria</taxon>
        <taxon>Pseudomonadati</taxon>
        <taxon>Pseudomonadota</taxon>
        <taxon>Gammaproteobacteria</taxon>
        <taxon>Pasteurellales</taxon>
        <taxon>Pasteurellaceae</taxon>
        <taxon>Rodentibacter</taxon>
    </lineage>
</organism>
<accession>A0A1V3J3S7</accession>
<sequence length="360" mass="41323">MTITKSDPLYYPRVELADLLVRNLAEGISSAFTLFAPRRMGKTQFLLNDITKSAEQLGFNVFYFSFMNENRATIQGEFRQALMKFLTEISPTSALKQIKSVEILGVSIEKNEEITQELPINVLIDEIAKDKKPTLMLLDEVQELARIPKTEGLIRSLRTGLDTNKNQVKVIFTGSSTNGLRKIFDDIKAPFFHFSHTIKFPNLDQKFTDYLAEIYTQRTGNKLDKHQFFTLFEKLQFTPLYLRAITQDMIIDPTMTLEEAAESRLHQIHDQSDFVKDWQNLTALEQQILLFVHRGESGFYKQDIRQKLADALGLEKAISTSSVQTNIKKLINKELLTKQPNGKFILTSGLFGQWLKDNVE</sequence>
<dbReference type="PANTHER" id="PTHR34301">
    <property type="entry name" value="DNA-BINDING PROTEIN-RELATED"/>
    <property type="match status" value="1"/>
</dbReference>
<dbReference type="RefSeq" id="WP_077420742.1">
    <property type="nucleotide sequence ID" value="NZ_MLHL01000015.1"/>
</dbReference>
<dbReference type="EMBL" id="MLHL01000015">
    <property type="protein sequence ID" value="OOF49480.1"/>
    <property type="molecule type" value="Genomic_DNA"/>
</dbReference>
<dbReference type="AlphaFoldDB" id="A0A1V3J3S7"/>
<dbReference type="SUPFAM" id="SSF52540">
    <property type="entry name" value="P-loop containing nucleoside triphosphate hydrolases"/>
    <property type="match status" value="1"/>
</dbReference>
<dbReference type="Pfam" id="PF01637">
    <property type="entry name" value="ATPase_2"/>
    <property type="match status" value="1"/>
</dbReference>
<protein>
    <submittedName>
        <fullName evidence="2">Selenocysteine synthase</fullName>
    </submittedName>
</protein>